<evidence type="ECO:0000256" key="1">
    <source>
        <dbReference type="SAM" id="SignalP"/>
    </source>
</evidence>
<name>A0A437AJG8_9MICR</name>
<proteinExistence type="predicted"/>
<dbReference type="Proteomes" id="UP000282876">
    <property type="component" value="Unassembled WGS sequence"/>
</dbReference>
<organism evidence="2 3">
    <name type="scientific">Tubulinosema ratisbonensis</name>
    <dbReference type="NCBI Taxonomy" id="291195"/>
    <lineage>
        <taxon>Eukaryota</taxon>
        <taxon>Fungi</taxon>
        <taxon>Fungi incertae sedis</taxon>
        <taxon>Microsporidia</taxon>
        <taxon>Tubulinosematoidea</taxon>
        <taxon>Tubulinosematidae</taxon>
        <taxon>Tubulinosema</taxon>
    </lineage>
</organism>
<comment type="caution">
    <text evidence="2">The sequence shown here is derived from an EMBL/GenBank/DDBJ whole genome shotgun (WGS) entry which is preliminary data.</text>
</comment>
<accession>A0A437AJG8</accession>
<evidence type="ECO:0000313" key="3">
    <source>
        <dbReference type="Proteomes" id="UP000282876"/>
    </source>
</evidence>
<dbReference type="EMBL" id="RCSS01000597">
    <property type="protein sequence ID" value="RVD91237.1"/>
    <property type="molecule type" value="Genomic_DNA"/>
</dbReference>
<evidence type="ECO:0000313" key="2">
    <source>
        <dbReference type="EMBL" id="RVD91237.1"/>
    </source>
</evidence>
<sequence length="173" mass="20364">MMVYTLLLIILFVNCTIFTDTCVIITQSGFPEIQFNLQDGVFSMKYYSDNVFKEPDGNILKILKDSNGYRFKFYSDFIKIDLQSKEILGSKIRTERDSVYFDIYSVRNGVKIRQKGCCLERLGWNEERYGFYVGCMPCRNKKTQIFTIRPVLCEKENKTYQKVKINLNIINDD</sequence>
<protein>
    <submittedName>
        <fullName evidence="2">Uncharacterized protein</fullName>
    </submittedName>
</protein>
<feature type="chain" id="PRO_5042996971" evidence="1">
    <location>
        <begin position="22"/>
        <end position="173"/>
    </location>
</feature>
<dbReference type="VEuPathDB" id="MicrosporidiaDB:TUBRATIS_23210"/>
<dbReference type="AlphaFoldDB" id="A0A437AJG8"/>
<keyword evidence="1" id="KW-0732">Signal</keyword>
<feature type="signal peptide" evidence="1">
    <location>
        <begin position="1"/>
        <end position="21"/>
    </location>
</feature>
<gene>
    <name evidence="2" type="ORF">TUBRATIS_23210</name>
</gene>
<dbReference type="OrthoDB" id="10485605at2759"/>
<reference evidence="2 3" key="1">
    <citation type="submission" date="2018-10" db="EMBL/GenBank/DDBJ databases">
        <title>Draft genome sequence of the microsporidian Tubulinosema ratisbonensis.</title>
        <authorList>
            <person name="Polonais V."/>
            <person name="Peyretaillade E."/>
            <person name="Niehus S."/>
            <person name="Wawrzyniak I."/>
            <person name="Franchet A."/>
            <person name="Gaspin C."/>
            <person name="Reichstadt M."/>
            <person name="Belser C."/>
            <person name="Labadie K."/>
            <person name="Delbac F."/>
            <person name="Ferrandon D."/>
        </authorList>
    </citation>
    <scope>NUCLEOTIDE SEQUENCE [LARGE SCALE GENOMIC DNA]</scope>
    <source>
        <strain evidence="2 3">Franzen</strain>
    </source>
</reference>
<keyword evidence="3" id="KW-1185">Reference proteome</keyword>